<gene>
    <name evidence="2" type="ORF">HNR39_002336</name>
</gene>
<dbReference type="Proteomes" id="UP000571084">
    <property type="component" value="Unassembled WGS sequence"/>
</dbReference>
<feature type="chain" id="PRO_5032766290" description="DUF4214 domain-containing protein" evidence="1">
    <location>
        <begin position="33"/>
        <end position="124"/>
    </location>
</feature>
<evidence type="ECO:0000256" key="1">
    <source>
        <dbReference type="SAM" id="SignalP"/>
    </source>
</evidence>
<protein>
    <recommendedName>
        <fullName evidence="4">DUF4214 domain-containing protein</fullName>
    </recommendedName>
</protein>
<accession>A0A840RV93</accession>
<reference evidence="2 3" key="1">
    <citation type="submission" date="2020-08" db="EMBL/GenBank/DDBJ databases">
        <title>Genomic Encyclopedia of Type Strains, Phase IV (KMG-IV): sequencing the most valuable type-strain genomes for metagenomic binning, comparative biology and taxonomic classification.</title>
        <authorList>
            <person name="Goeker M."/>
        </authorList>
    </citation>
    <scope>NUCLEOTIDE SEQUENCE [LARGE SCALE GENOMIC DNA]</scope>
    <source>
        <strain evidence="2 3">DSM 23240</strain>
    </source>
</reference>
<evidence type="ECO:0000313" key="3">
    <source>
        <dbReference type="Proteomes" id="UP000571084"/>
    </source>
</evidence>
<feature type="signal peptide" evidence="1">
    <location>
        <begin position="1"/>
        <end position="32"/>
    </location>
</feature>
<comment type="caution">
    <text evidence="2">The sequence shown here is derived from an EMBL/GenBank/DDBJ whole genome shotgun (WGS) entry which is preliminary data.</text>
</comment>
<dbReference type="AlphaFoldDB" id="A0A840RV93"/>
<proteinExistence type="predicted"/>
<organism evidence="2 3">
    <name type="scientific">Glaciimonas immobilis</name>
    <dbReference type="NCBI Taxonomy" id="728004"/>
    <lineage>
        <taxon>Bacteria</taxon>
        <taxon>Pseudomonadati</taxon>
        <taxon>Pseudomonadota</taxon>
        <taxon>Betaproteobacteria</taxon>
        <taxon>Burkholderiales</taxon>
        <taxon>Oxalobacteraceae</taxon>
        <taxon>Glaciimonas</taxon>
    </lineage>
</organism>
<keyword evidence="1" id="KW-0732">Signal</keyword>
<evidence type="ECO:0008006" key="4">
    <source>
        <dbReference type="Google" id="ProtNLM"/>
    </source>
</evidence>
<dbReference type="EMBL" id="JACHHQ010000004">
    <property type="protein sequence ID" value="MBB5200501.1"/>
    <property type="molecule type" value="Genomic_DNA"/>
</dbReference>
<name>A0A840RV93_9BURK</name>
<dbReference type="RefSeq" id="WP_209216587.1">
    <property type="nucleotide sequence ID" value="NZ_JAAOZT010000001.1"/>
</dbReference>
<sequence>MNQFYLNKAAARQLGRCCLLVLFMCTFTGATAADIKDVACRQTGAQAHAIAAERDQGKSLEEAIAIVRKAGAKVNANANVAAHVGDASDEKPIREMAVLLFRQFRQMSPDDAAFEFYMDCLDNV</sequence>
<evidence type="ECO:0000313" key="2">
    <source>
        <dbReference type="EMBL" id="MBB5200501.1"/>
    </source>
</evidence>
<keyword evidence="3" id="KW-1185">Reference proteome</keyword>